<evidence type="ECO:0000256" key="1">
    <source>
        <dbReference type="SAM" id="MobiDB-lite"/>
    </source>
</evidence>
<reference evidence="2 3" key="1">
    <citation type="journal article" date="2018" name="Nat. Ecol. Evol.">
        <title>Pezizomycetes genomes reveal the molecular basis of ectomycorrhizal truffle lifestyle.</title>
        <authorList>
            <person name="Murat C."/>
            <person name="Payen T."/>
            <person name="Noel B."/>
            <person name="Kuo A."/>
            <person name="Morin E."/>
            <person name="Chen J."/>
            <person name="Kohler A."/>
            <person name="Krizsan K."/>
            <person name="Balestrini R."/>
            <person name="Da Silva C."/>
            <person name="Montanini B."/>
            <person name="Hainaut M."/>
            <person name="Levati E."/>
            <person name="Barry K.W."/>
            <person name="Belfiori B."/>
            <person name="Cichocki N."/>
            <person name="Clum A."/>
            <person name="Dockter R.B."/>
            <person name="Fauchery L."/>
            <person name="Guy J."/>
            <person name="Iotti M."/>
            <person name="Le Tacon F."/>
            <person name="Lindquist E.A."/>
            <person name="Lipzen A."/>
            <person name="Malagnac F."/>
            <person name="Mello A."/>
            <person name="Molinier V."/>
            <person name="Miyauchi S."/>
            <person name="Poulain J."/>
            <person name="Riccioni C."/>
            <person name="Rubini A."/>
            <person name="Sitrit Y."/>
            <person name="Splivallo R."/>
            <person name="Traeger S."/>
            <person name="Wang M."/>
            <person name="Zifcakova L."/>
            <person name="Wipf D."/>
            <person name="Zambonelli A."/>
            <person name="Paolocci F."/>
            <person name="Nowrousian M."/>
            <person name="Ottonello S."/>
            <person name="Baldrian P."/>
            <person name="Spatafora J.W."/>
            <person name="Henrissat B."/>
            <person name="Nagy L.G."/>
            <person name="Aury J.M."/>
            <person name="Wincker P."/>
            <person name="Grigoriev I.V."/>
            <person name="Bonfante P."/>
            <person name="Martin F.M."/>
        </authorList>
    </citation>
    <scope>NUCLEOTIDE SEQUENCE [LARGE SCALE GENOMIC DNA]</scope>
    <source>
        <strain evidence="2 3">ATCC MYA-4762</strain>
    </source>
</reference>
<dbReference type="EMBL" id="ML121531">
    <property type="protein sequence ID" value="RPB27329.1"/>
    <property type="molecule type" value="Genomic_DNA"/>
</dbReference>
<organism evidence="2 3">
    <name type="scientific">Terfezia boudieri ATCC MYA-4762</name>
    <dbReference type="NCBI Taxonomy" id="1051890"/>
    <lineage>
        <taxon>Eukaryota</taxon>
        <taxon>Fungi</taxon>
        <taxon>Dikarya</taxon>
        <taxon>Ascomycota</taxon>
        <taxon>Pezizomycotina</taxon>
        <taxon>Pezizomycetes</taxon>
        <taxon>Pezizales</taxon>
        <taxon>Pezizaceae</taxon>
        <taxon>Terfezia</taxon>
    </lineage>
</organism>
<dbReference type="Proteomes" id="UP000267821">
    <property type="component" value="Unassembled WGS sequence"/>
</dbReference>
<name>A0A3N4M0F8_9PEZI</name>
<feature type="region of interest" description="Disordered" evidence="1">
    <location>
        <begin position="1"/>
        <end position="29"/>
    </location>
</feature>
<proteinExistence type="predicted"/>
<feature type="compositionally biased region" description="Polar residues" evidence="1">
    <location>
        <begin position="195"/>
        <end position="224"/>
    </location>
</feature>
<dbReference type="OrthoDB" id="10553777at2759"/>
<dbReference type="InParanoid" id="A0A3N4M0F8"/>
<keyword evidence="3" id="KW-1185">Reference proteome</keyword>
<feature type="region of interest" description="Disordered" evidence="1">
    <location>
        <begin position="184"/>
        <end position="224"/>
    </location>
</feature>
<evidence type="ECO:0000313" key="2">
    <source>
        <dbReference type="EMBL" id="RPB27329.1"/>
    </source>
</evidence>
<evidence type="ECO:0000313" key="3">
    <source>
        <dbReference type="Proteomes" id="UP000267821"/>
    </source>
</evidence>
<accession>A0A3N4M0F8</accession>
<gene>
    <name evidence="2" type="ORF">L211DRAFT_534888</name>
</gene>
<protein>
    <submittedName>
        <fullName evidence="2">Uncharacterized protein</fullName>
    </submittedName>
</protein>
<feature type="compositionally biased region" description="Polar residues" evidence="1">
    <location>
        <begin position="1"/>
        <end position="18"/>
    </location>
</feature>
<sequence length="224" mass="23881">MVNTTFPTSQPSAESFISRSHPATPPRQEAAKTGFLTVRQCTLRNIIGQPRIRNILALHAISLQSLGWGVWVGTRACGRGVEVCLQNKHSNAKSLLCVCVEGGEGAGEVCVGMRVCACACPCACVGTARLNIDNTVLRLSTYLLDTGHWTLMPSVQCQSTAAIPRLIGVGWSLFPRLVPGTHESFANSDGDDSEVQTQEGKSKHSNSTQPSTQCDAHTSSGESQ</sequence>
<dbReference type="AlphaFoldDB" id="A0A3N4M0F8"/>